<gene>
    <name evidence="2" type="ORF">PITC_070560</name>
</gene>
<dbReference type="EMBL" id="JQGA01001201">
    <property type="protein sequence ID" value="KGO68431.1"/>
    <property type="molecule type" value="Genomic_DNA"/>
</dbReference>
<keyword evidence="1" id="KW-0472">Membrane</keyword>
<name>A0A0A2KNG8_PENIT</name>
<keyword evidence="1" id="KW-1133">Transmembrane helix</keyword>
<keyword evidence="1" id="KW-0812">Transmembrane</keyword>
<protein>
    <submittedName>
        <fullName evidence="2">Uncharacterized protein</fullName>
    </submittedName>
</protein>
<dbReference type="HOGENOM" id="CLU_2307004_0_0_1"/>
<evidence type="ECO:0000313" key="2">
    <source>
        <dbReference type="EMBL" id="KGO68431.1"/>
    </source>
</evidence>
<feature type="transmembrane region" description="Helical" evidence="1">
    <location>
        <begin position="20"/>
        <end position="41"/>
    </location>
</feature>
<organism evidence="2 3">
    <name type="scientific">Penicillium italicum</name>
    <name type="common">Blue mold</name>
    <dbReference type="NCBI Taxonomy" id="40296"/>
    <lineage>
        <taxon>Eukaryota</taxon>
        <taxon>Fungi</taxon>
        <taxon>Dikarya</taxon>
        <taxon>Ascomycota</taxon>
        <taxon>Pezizomycotina</taxon>
        <taxon>Eurotiomycetes</taxon>
        <taxon>Eurotiomycetidae</taxon>
        <taxon>Eurotiales</taxon>
        <taxon>Aspergillaceae</taxon>
        <taxon>Penicillium</taxon>
    </lineage>
</organism>
<evidence type="ECO:0000256" key="1">
    <source>
        <dbReference type="SAM" id="Phobius"/>
    </source>
</evidence>
<reference evidence="2 3" key="1">
    <citation type="journal article" date="2015" name="Mol. Plant Microbe Interact.">
        <title>Genome, transcriptome, and functional analyses of Penicillium expansum provide new insights into secondary metabolism and pathogenicity.</title>
        <authorList>
            <person name="Ballester A.R."/>
            <person name="Marcet-Houben M."/>
            <person name="Levin E."/>
            <person name="Sela N."/>
            <person name="Selma-Lazaro C."/>
            <person name="Carmona L."/>
            <person name="Wisniewski M."/>
            <person name="Droby S."/>
            <person name="Gonzalez-Candelas L."/>
            <person name="Gabaldon T."/>
        </authorList>
    </citation>
    <scope>NUCLEOTIDE SEQUENCE [LARGE SCALE GENOMIC DNA]</scope>
    <source>
        <strain evidence="2 3">PHI-1</strain>
    </source>
</reference>
<dbReference type="STRING" id="40296.A0A0A2KNG8"/>
<accession>A0A0A2KNG8</accession>
<evidence type="ECO:0000313" key="3">
    <source>
        <dbReference type="Proteomes" id="UP000030104"/>
    </source>
</evidence>
<dbReference type="PhylomeDB" id="A0A0A2KNG8"/>
<comment type="caution">
    <text evidence="2">The sequence shown here is derived from an EMBL/GenBank/DDBJ whole genome shotgun (WGS) entry which is preliminary data.</text>
</comment>
<sequence length="100" mass="11383">MSNSTDIPAYGWVESADSRVIVRILPSCGTGMILCCWVSVYPKVGSLSDKRYHQLLDEFNLFYIARLGPDLLFETAFDVSFTSPRENEMSSINFLRSYRS</sequence>
<dbReference type="AlphaFoldDB" id="A0A0A2KNG8"/>
<dbReference type="Proteomes" id="UP000030104">
    <property type="component" value="Unassembled WGS sequence"/>
</dbReference>
<dbReference type="OrthoDB" id="9451547at2759"/>
<keyword evidence="3" id="KW-1185">Reference proteome</keyword>
<proteinExistence type="predicted"/>